<dbReference type="AlphaFoldDB" id="A0A0A9A1P0"/>
<organism evidence="1">
    <name type="scientific">Arundo donax</name>
    <name type="common">Giant reed</name>
    <name type="synonym">Donax arundinaceus</name>
    <dbReference type="NCBI Taxonomy" id="35708"/>
    <lineage>
        <taxon>Eukaryota</taxon>
        <taxon>Viridiplantae</taxon>
        <taxon>Streptophyta</taxon>
        <taxon>Embryophyta</taxon>
        <taxon>Tracheophyta</taxon>
        <taxon>Spermatophyta</taxon>
        <taxon>Magnoliopsida</taxon>
        <taxon>Liliopsida</taxon>
        <taxon>Poales</taxon>
        <taxon>Poaceae</taxon>
        <taxon>PACMAD clade</taxon>
        <taxon>Arundinoideae</taxon>
        <taxon>Arundineae</taxon>
        <taxon>Arundo</taxon>
    </lineage>
</organism>
<evidence type="ECO:0000313" key="1">
    <source>
        <dbReference type="EMBL" id="JAD43873.1"/>
    </source>
</evidence>
<reference evidence="1" key="2">
    <citation type="journal article" date="2015" name="Data Brief">
        <title>Shoot transcriptome of the giant reed, Arundo donax.</title>
        <authorList>
            <person name="Barrero R.A."/>
            <person name="Guerrero F.D."/>
            <person name="Moolhuijzen P."/>
            <person name="Goolsby J.A."/>
            <person name="Tidwell J."/>
            <person name="Bellgard S.E."/>
            <person name="Bellgard M.I."/>
        </authorList>
    </citation>
    <scope>NUCLEOTIDE SEQUENCE</scope>
    <source>
        <tissue evidence="1">Shoot tissue taken approximately 20 cm above the soil surface</tissue>
    </source>
</reference>
<proteinExistence type="predicted"/>
<accession>A0A0A9A1P0</accession>
<protein>
    <submittedName>
        <fullName evidence="1">Uncharacterized protein</fullName>
    </submittedName>
</protein>
<name>A0A0A9A1P0_ARUDO</name>
<sequence length="31" mass="3750">MGFLFLRENFLTMVSLINRYFQRTERLALGI</sequence>
<reference evidence="1" key="1">
    <citation type="submission" date="2014-09" db="EMBL/GenBank/DDBJ databases">
        <authorList>
            <person name="Magalhaes I.L.F."/>
            <person name="Oliveira U."/>
            <person name="Santos F.R."/>
            <person name="Vidigal T.H.D.A."/>
            <person name="Brescovit A.D."/>
            <person name="Santos A.J."/>
        </authorList>
    </citation>
    <scope>NUCLEOTIDE SEQUENCE</scope>
    <source>
        <tissue evidence="1">Shoot tissue taken approximately 20 cm above the soil surface</tissue>
    </source>
</reference>
<dbReference type="EMBL" id="GBRH01254022">
    <property type="protein sequence ID" value="JAD43873.1"/>
    <property type="molecule type" value="Transcribed_RNA"/>
</dbReference>